<dbReference type="HOGENOM" id="CLU_780425_0_0_9"/>
<dbReference type="EMBL" id="AEEG01000006">
    <property type="protein sequence ID" value="EFL95208.1"/>
    <property type="molecule type" value="Genomic_DNA"/>
</dbReference>
<evidence type="ECO:0000313" key="2">
    <source>
        <dbReference type="Proteomes" id="UP000004470"/>
    </source>
</evidence>
<dbReference type="RefSeq" id="WP_002830805.1">
    <property type="nucleotide sequence ID" value="NZ_GL397067.1"/>
</dbReference>
<gene>
    <name evidence="1" type="ORF">HMPREF0623_1385</name>
</gene>
<organism evidence="1 2">
    <name type="scientific">Pediococcus acidilactici DSM 20284</name>
    <dbReference type="NCBI Taxonomy" id="862514"/>
    <lineage>
        <taxon>Bacteria</taxon>
        <taxon>Bacillati</taxon>
        <taxon>Bacillota</taxon>
        <taxon>Bacilli</taxon>
        <taxon>Lactobacillales</taxon>
        <taxon>Lactobacillaceae</taxon>
        <taxon>Pediococcus</taxon>
        <taxon>Pediococcus acidilactici group</taxon>
    </lineage>
</organism>
<dbReference type="AlphaFoldDB" id="E0NH62"/>
<comment type="caution">
    <text evidence="1">The sequence shown here is derived from an EMBL/GenBank/DDBJ whole genome shotgun (WGS) entry which is preliminary data.</text>
</comment>
<evidence type="ECO:0000313" key="1">
    <source>
        <dbReference type="EMBL" id="EFL95208.1"/>
    </source>
</evidence>
<proteinExistence type="predicted"/>
<dbReference type="Proteomes" id="UP000004470">
    <property type="component" value="Unassembled WGS sequence"/>
</dbReference>
<name>E0NH62_PEDAC</name>
<sequence length="339" mass="38222">MHKKTMLTALIALGFVTPIIVNSEISAAEINKNTQPAAELIQKMNDKQQDLPKLTEKQLKVQDSDIDTWMPNPTVRELLLGMLIKGNYLPAGSTVNEITKDLLGSVRNQETFYFEINAFKGGQITPNVSEGLQYFNPKAKVGLALVDANEAQIMQVNFAQLHQNVSQWGVYIINPEKIANPQIARKVIDEKLPIKTDNARNMPTIQYMRANYSDSKSSVSPVLTESINISDTLSPTINLSSNDFWKENDPSLFTRHAMAGTLRNSDNLKRVGLFFSFRETSEGNFLGSLPEEIANSNIMKEVAQDPQDYYTEFRFNNIYDDGQHQDIHLSSEIYANFHK</sequence>
<accession>E0NH62</accession>
<reference evidence="1" key="1">
    <citation type="submission" date="2010-07" db="EMBL/GenBank/DDBJ databases">
        <authorList>
            <person name="Muzny D."/>
            <person name="Qin X."/>
            <person name="Deng J."/>
            <person name="Jiang H."/>
            <person name="Liu Y."/>
            <person name="Qu J."/>
            <person name="Song X.-Z."/>
            <person name="Zhang L."/>
            <person name="Thornton R."/>
            <person name="Coyle M."/>
            <person name="Francisco L."/>
            <person name="Jackson L."/>
            <person name="Javaid M."/>
            <person name="Korchina V."/>
            <person name="Kovar C."/>
            <person name="Mata R."/>
            <person name="Mathew T."/>
            <person name="Ngo R."/>
            <person name="Nguyen L."/>
            <person name="Nguyen N."/>
            <person name="Okwuonu G."/>
            <person name="Ongeri F."/>
            <person name="Pham C."/>
            <person name="Simmons D."/>
            <person name="Wilczek-Boney K."/>
            <person name="Hale W."/>
            <person name="Jakkamsetti A."/>
            <person name="Pham P."/>
            <person name="Ruth R."/>
            <person name="San Lucas F."/>
            <person name="Warren J."/>
            <person name="Zhang J."/>
            <person name="Zhao Z."/>
            <person name="Zhou C."/>
            <person name="Zhu D."/>
            <person name="Lee S."/>
            <person name="Bess C."/>
            <person name="Blankenburg K."/>
            <person name="Forbes L."/>
            <person name="Fu Q."/>
            <person name="Gubbala S."/>
            <person name="Hirani K."/>
            <person name="Jayaseelan J.C."/>
            <person name="Lara F."/>
            <person name="Munidasa M."/>
            <person name="Palculict T."/>
            <person name="Patil S."/>
            <person name="Pu L.-L."/>
            <person name="Saada N."/>
            <person name="Tang L."/>
            <person name="Weissenberger G."/>
            <person name="Zhu Y."/>
            <person name="Hemphill L."/>
            <person name="Shang Y."/>
            <person name="Youmans B."/>
            <person name="Ayvaz T."/>
            <person name="Ross M."/>
            <person name="Santibanez J."/>
            <person name="Aqrawi P."/>
            <person name="Gross S."/>
            <person name="Joshi V."/>
            <person name="Fowler G."/>
            <person name="Nazareth L."/>
            <person name="Reid J."/>
            <person name="Worley K."/>
            <person name="Petrosino J."/>
            <person name="Highlander S."/>
            <person name="Gibbs R."/>
        </authorList>
    </citation>
    <scope>NUCLEOTIDE SEQUENCE [LARGE SCALE GENOMIC DNA]</scope>
    <source>
        <strain evidence="1">DSM 20284</strain>
    </source>
</reference>
<keyword evidence="2" id="KW-1185">Reference proteome</keyword>
<protein>
    <submittedName>
        <fullName evidence="1">Uncharacterized protein</fullName>
    </submittedName>
</protein>